<evidence type="ECO:0000256" key="1">
    <source>
        <dbReference type="ARBA" id="ARBA00006547"/>
    </source>
</evidence>
<dbReference type="RefSeq" id="XP_008867041.1">
    <property type="nucleotide sequence ID" value="XM_008868819.1"/>
</dbReference>
<dbReference type="PANTHER" id="PTHR11786:SF0">
    <property type="entry name" value="ARYLAMINE N-ACETYLTRANSFERASE 4-RELATED"/>
    <property type="match status" value="1"/>
</dbReference>
<dbReference type="PANTHER" id="PTHR11786">
    <property type="entry name" value="N-HYDROXYARYLAMINE O-ACETYLTRANSFERASE"/>
    <property type="match status" value="1"/>
</dbReference>
<sequence>MGSTFDRGAYLERIKLSDAPTDASLAFLDTLLQHHRQSIPFENLAVCGAFPVSPAHVEDVSVERVSLDADKIFQKLVVDNRGGYCFEQNALLAAALRAFGYTVDTLSARALFPIASTDPAAPPAFEFTGLIHMILLVTVHNVVYLVDVGFGGRGQPPAALALNESSLVQAKGGEVYQMKQVQIVRDLNLPNTYTGGFQLAEPGNDLSTPTLWALYYKAKLDDEFRVSYVFSSTDSMAHADYLPSNWFCSTSPKSPLAPHVVCVLRTERGLKCVHGMTFKHLECGEWIESTTLESKEALLDVLKSHFGLVPPAHDSV</sequence>
<name>A0A024UCZ8_9STRA</name>
<protein>
    <submittedName>
        <fullName evidence="2">Uncharacterized protein</fullName>
    </submittedName>
</protein>
<dbReference type="EMBL" id="KI913958">
    <property type="protein sequence ID" value="ETW04085.1"/>
    <property type="molecule type" value="Genomic_DNA"/>
</dbReference>
<dbReference type="Pfam" id="PF00797">
    <property type="entry name" value="Acetyltransf_2"/>
    <property type="match status" value="1"/>
</dbReference>
<dbReference type="GO" id="GO:0016407">
    <property type="term" value="F:acetyltransferase activity"/>
    <property type="evidence" value="ECO:0007669"/>
    <property type="project" value="InterPro"/>
</dbReference>
<organism evidence="2">
    <name type="scientific">Aphanomyces invadans</name>
    <dbReference type="NCBI Taxonomy" id="157072"/>
    <lineage>
        <taxon>Eukaryota</taxon>
        <taxon>Sar</taxon>
        <taxon>Stramenopiles</taxon>
        <taxon>Oomycota</taxon>
        <taxon>Saprolegniomycetes</taxon>
        <taxon>Saprolegniales</taxon>
        <taxon>Verrucalvaceae</taxon>
        <taxon>Aphanomyces</taxon>
    </lineage>
</organism>
<reference evidence="2" key="1">
    <citation type="submission" date="2013-12" db="EMBL/GenBank/DDBJ databases">
        <title>The Genome Sequence of Aphanomyces invadans NJM9701.</title>
        <authorList>
            <consortium name="The Broad Institute Genomics Platform"/>
            <person name="Russ C."/>
            <person name="Tyler B."/>
            <person name="van West P."/>
            <person name="Dieguez-Uribeondo J."/>
            <person name="Young S.K."/>
            <person name="Zeng Q."/>
            <person name="Gargeya S."/>
            <person name="Fitzgerald M."/>
            <person name="Abouelleil A."/>
            <person name="Alvarado L."/>
            <person name="Chapman S.B."/>
            <person name="Gainer-Dewar J."/>
            <person name="Goldberg J."/>
            <person name="Griggs A."/>
            <person name="Gujja S."/>
            <person name="Hansen M."/>
            <person name="Howarth C."/>
            <person name="Imamovic A."/>
            <person name="Ireland A."/>
            <person name="Larimer J."/>
            <person name="McCowan C."/>
            <person name="Murphy C."/>
            <person name="Pearson M."/>
            <person name="Poon T.W."/>
            <person name="Priest M."/>
            <person name="Roberts A."/>
            <person name="Saif S."/>
            <person name="Shea T."/>
            <person name="Sykes S."/>
            <person name="Wortman J."/>
            <person name="Nusbaum C."/>
            <person name="Birren B."/>
        </authorList>
    </citation>
    <scope>NUCLEOTIDE SEQUENCE [LARGE SCALE GENOMIC DNA]</scope>
    <source>
        <strain evidence="2">NJM9701</strain>
    </source>
</reference>
<dbReference type="AlphaFoldDB" id="A0A024UCZ8"/>
<dbReference type="eggNOG" id="ENOG502S76B">
    <property type="taxonomic scope" value="Eukaryota"/>
</dbReference>
<dbReference type="GeneID" id="20081504"/>
<evidence type="ECO:0000313" key="2">
    <source>
        <dbReference type="EMBL" id="ETW04085.1"/>
    </source>
</evidence>
<dbReference type="InterPro" id="IPR053710">
    <property type="entry name" value="Arylamine_NAT_domain_sf"/>
</dbReference>
<comment type="similarity">
    <text evidence="1">Belongs to the arylamine N-acetyltransferase family.</text>
</comment>
<dbReference type="InterPro" id="IPR038765">
    <property type="entry name" value="Papain-like_cys_pep_sf"/>
</dbReference>
<accession>A0A024UCZ8</accession>
<dbReference type="InterPro" id="IPR001447">
    <property type="entry name" value="Arylamine_N-AcTrfase"/>
</dbReference>
<dbReference type="Gene3D" id="3.30.2140.20">
    <property type="match status" value="1"/>
</dbReference>
<dbReference type="OrthoDB" id="10260017at2759"/>
<dbReference type="STRING" id="157072.A0A024UCZ8"/>
<dbReference type="SUPFAM" id="SSF54001">
    <property type="entry name" value="Cysteine proteinases"/>
    <property type="match status" value="1"/>
</dbReference>
<dbReference type="VEuPathDB" id="FungiDB:H310_04454"/>
<proteinExistence type="inferred from homology"/>
<gene>
    <name evidence="2" type="ORF">H310_04454</name>
</gene>